<evidence type="ECO:0000256" key="1">
    <source>
        <dbReference type="SAM" id="SignalP"/>
    </source>
</evidence>
<evidence type="ECO:0000313" key="3">
    <source>
        <dbReference type="EMBL" id="SDE48519.1"/>
    </source>
</evidence>
<dbReference type="EMBL" id="FNBA01000001">
    <property type="protein sequence ID" value="SDE48519.1"/>
    <property type="molecule type" value="Genomic_DNA"/>
</dbReference>
<feature type="domain" description="Putative auto-transporter adhesin head GIN" evidence="2">
    <location>
        <begin position="30"/>
        <end position="208"/>
    </location>
</feature>
<dbReference type="AlphaFoldDB" id="A0A1G7DAH8"/>
<dbReference type="InterPro" id="IPR021255">
    <property type="entry name" value="DUF2807"/>
</dbReference>
<protein>
    <submittedName>
        <fullName evidence="3">Putative auto-transporter adhesin, head GIN domain</fullName>
    </submittedName>
</protein>
<name>A0A1G7DAH8_9FLAO</name>
<dbReference type="STRING" id="227084.SAMN05421855_101857"/>
<dbReference type="RefSeq" id="WP_093140919.1">
    <property type="nucleotide sequence ID" value="NZ_BMWO01000001.1"/>
</dbReference>
<evidence type="ECO:0000259" key="2">
    <source>
        <dbReference type="Pfam" id="PF10988"/>
    </source>
</evidence>
<dbReference type="OrthoDB" id="704821at2"/>
<keyword evidence="4" id="KW-1185">Reference proteome</keyword>
<gene>
    <name evidence="3" type="ORF">SAMN05421855_101857</name>
</gene>
<keyword evidence="1" id="KW-0732">Signal</keyword>
<proteinExistence type="predicted"/>
<sequence length="225" mass="24303">MNIKHLTVCIFLCLSSLTWGQETTKDVGTFNELKVFDLIDVNLRKSTENKVVVTGENATAVKFINDDGTLKIRMELNERFDGALTKVEVFYTEVSILDANEGAYITASEAITQNNIELRVQEGGHIEIPVAVEDLIAKSVSGGIISTTGTAKNQDITINTGGQYLGKELQNTNATVSVTAGGLAELKTSENANVKVTAGGKVYLYGKPETLRKKKFAGGKIKVVE</sequence>
<dbReference type="Pfam" id="PF10988">
    <property type="entry name" value="DUF2807"/>
    <property type="match status" value="1"/>
</dbReference>
<reference evidence="3 4" key="1">
    <citation type="submission" date="2016-10" db="EMBL/GenBank/DDBJ databases">
        <authorList>
            <person name="de Groot N.N."/>
        </authorList>
    </citation>
    <scope>NUCLEOTIDE SEQUENCE [LARGE SCALE GENOMIC DNA]</scope>
    <source>
        <strain evidence="3 4">DSM 16195</strain>
    </source>
</reference>
<dbReference type="Proteomes" id="UP000199321">
    <property type="component" value="Unassembled WGS sequence"/>
</dbReference>
<dbReference type="Gene3D" id="2.160.20.120">
    <property type="match status" value="1"/>
</dbReference>
<accession>A0A1G7DAH8</accession>
<feature type="chain" id="PRO_5011517622" evidence="1">
    <location>
        <begin position="21"/>
        <end position="225"/>
    </location>
</feature>
<feature type="signal peptide" evidence="1">
    <location>
        <begin position="1"/>
        <end position="20"/>
    </location>
</feature>
<evidence type="ECO:0000313" key="4">
    <source>
        <dbReference type="Proteomes" id="UP000199321"/>
    </source>
</evidence>
<organism evidence="3 4">
    <name type="scientific">Ulvibacter litoralis</name>
    <dbReference type="NCBI Taxonomy" id="227084"/>
    <lineage>
        <taxon>Bacteria</taxon>
        <taxon>Pseudomonadati</taxon>
        <taxon>Bacteroidota</taxon>
        <taxon>Flavobacteriia</taxon>
        <taxon>Flavobacteriales</taxon>
        <taxon>Flavobacteriaceae</taxon>
        <taxon>Ulvibacter</taxon>
    </lineage>
</organism>